<protein>
    <submittedName>
        <fullName evidence="1">Uncharacterized protein</fullName>
    </submittedName>
</protein>
<proteinExistence type="predicted"/>
<sequence>MVYSGQCMKVAYQGMTTAFRGGLTTVTVVVLSITITTIENTAATCYKGVTKFHTL</sequence>
<gene>
    <name evidence="1" type="ORF">Ahy_A01g001326</name>
</gene>
<reference evidence="1 2" key="1">
    <citation type="submission" date="2019-01" db="EMBL/GenBank/DDBJ databases">
        <title>Sequencing of cultivated peanut Arachis hypogaea provides insights into genome evolution and oil improvement.</title>
        <authorList>
            <person name="Chen X."/>
        </authorList>
    </citation>
    <scope>NUCLEOTIDE SEQUENCE [LARGE SCALE GENOMIC DNA]</scope>
    <source>
        <strain evidence="2">cv. Fuhuasheng</strain>
        <tissue evidence="1">Leaves</tissue>
    </source>
</reference>
<organism evidence="1 2">
    <name type="scientific">Arachis hypogaea</name>
    <name type="common">Peanut</name>
    <dbReference type="NCBI Taxonomy" id="3818"/>
    <lineage>
        <taxon>Eukaryota</taxon>
        <taxon>Viridiplantae</taxon>
        <taxon>Streptophyta</taxon>
        <taxon>Embryophyta</taxon>
        <taxon>Tracheophyta</taxon>
        <taxon>Spermatophyta</taxon>
        <taxon>Magnoliopsida</taxon>
        <taxon>eudicotyledons</taxon>
        <taxon>Gunneridae</taxon>
        <taxon>Pentapetalae</taxon>
        <taxon>rosids</taxon>
        <taxon>fabids</taxon>
        <taxon>Fabales</taxon>
        <taxon>Fabaceae</taxon>
        <taxon>Papilionoideae</taxon>
        <taxon>50 kb inversion clade</taxon>
        <taxon>dalbergioids sensu lato</taxon>
        <taxon>Dalbergieae</taxon>
        <taxon>Pterocarpus clade</taxon>
        <taxon>Arachis</taxon>
    </lineage>
</organism>
<evidence type="ECO:0000313" key="1">
    <source>
        <dbReference type="EMBL" id="RYR76769.1"/>
    </source>
</evidence>
<name>A0A445EMS7_ARAHY</name>
<accession>A0A445EMS7</accession>
<dbReference type="Proteomes" id="UP000289738">
    <property type="component" value="Chromosome A01"/>
</dbReference>
<dbReference type="AlphaFoldDB" id="A0A445EMS7"/>
<evidence type="ECO:0000313" key="2">
    <source>
        <dbReference type="Proteomes" id="UP000289738"/>
    </source>
</evidence>
<dbReference type="EMBL" id="SDMP01000001">
    <property type="protein sequence ID" value="RYR76769.1"/>
    <property type="molecule type" value="Genomic_DNA"/>
</dbReference>
<keyword evidence="2" id="KW-1185">Reference proteome</keyword>
<comment type="caution">
    <text evidence="1">The sequence shown here is derived from an EMBL/GenBank/DDBJ whole genome shotgun (WGS) entry which is preliminary data.</text>
</comment>